<dbReference type="AntiFam" id="ANF00178">
    <property type="entry name" value="Shadow ORF (opposite dhbF)"/>
</dbReference>
<dbReference type="EMBL" id="WEGI01000037">
    <property type="protein sequence ID" value="MQY32033.1"/>
    <property type="molecule type" value="Genomic_DNA"/>
</dbReference>
<dbReference type="Proteomes" id="UP000431401">
    <property type="component" value="Unassembled WGS sequence"/>
</dbReference>
<name>A0A7K0E1R9_9NOCA</name>
<evidence type="ECO:0000256" key="1">
    <source>
        <dbReference type="SAM" id="MobiDB-lite"/>
    </source>
</evidence>
<organism evidence="2 3">
    <name type="scientific">Nocardia aurantia</name>
    <dbReference type="NCBI Taxonomy" id="2585199"/>
    <lineage>
        <taxon>Bacteria</taxon>
        <taxon>Bacillati</taxon>
        <taxon>Actinomycetota</taxon>
        <taxon>Actinomycetes</taxon>
        <taxon>Mycobacteriales</taxon>
        <taxon>Nocardiaceae</taxon>
        <taxon>Nocardia</taxon>
    </lineage>
</organism>
<feature type="region of interest" description="Disordered" evidence="1">
    <location>
        <begin position="79"/>
        <end position="135"/>
    </location>
</feature>
<evidence type="ECO:0000313" key="2">
    <source>
        <dbReference type="EMBL" id="MQY32033.1"/>
    </source>
</evidence>
<evidence type="ECO:0000313" key="3">
    <source>
        <dbReference type="Proteomes" id="UP000431401"/>
    </source>
</evidence>
<dbReference type="AlphaFoldDB" id="A0A7K0E1R9"/>
<sequence>MGRQIPLQRGPHRLRIQLAVGHQIGDQPVAEALVRPDDHGRVGDLRVGQHRGLDLARFDAESAHLDLIVGAAEMDQFAAGTPPRQVAGPVQPRSRRAERIGDEPRRGQGGPAEVPARDLDAADIDLARYARRDGP</sequence>
<feature type="compositionally biased region" description="Basic and acidic residues" evidence="1">
    <location>
        <begin position="95"/>
        <end position="106"/>
    </location>
</feature>
<comment type="caution">
    <text evidence="2">The sequence shown here is derived from an EMBL/GenBank/DDBJ whole genome shotgun (WGS) entry which is preliminary data.</text>
</comment>
<keyword evidence="3" id="KW-1185">Reference proteome</keyword>
<accession>A0A7K0E1R9</accession>
<protein>
    <submittedName>
        <fullName evidence="2">Uncharacterized protein</fullName>
    </submittedName>
</protein>
<gene>
    <name evidence="2" type="ORF">NRB56_76500</name>
</gene>
<reference evidence="2 3" key="1">
    <citation type="submission" date="2019-10" db="EMBL/GenBank/DDBJ databases">
        <title>Nocardia macrotermitis sp. nov. and Nocardia aurantia sp. nov., isolated from the gut of fungus growing-termite Macrotermes natalensis.</title>
        <authorList>
            <person name="Benndorf R."/>
            <person name="Schwitalla J."/>
            <person name="Martin K."/>
            <person name="De Beer W."/>
            <person name="Kaster A.-K."/>
            <person name="Vollmers J."/>
            <person name="Poulsen M."/>
            <person name="Beemelmanns C."/>
        </authorList>
    </citation>
    <scope>NUCLEOTIDE SEQUENCE [LARGE SCALE GENOMIC DNA]</scope>
    <source>
        <strain evidence="2 3">RB56</strain>
    </source>
</reference>
<proteinExistence type="predicted"/>
<feature type="compositionally biased region" description="Basic and acidic residues" evidence="1">
    <location>
        <begin position="115"/>
        <end position="135"/>
    </location>
</feature>